<organism evidence="1 2">
    <name type="scientific">Clunio marinus</name>
    <dbReference type="NCBI Taxonomy" id="568069"/>
    <lineage>
        <taxon>Eukaryota</taxon>
        <taxon>Metazoa</taxon>
        <taxon>Ecdysozoa</taxon>
        <taxon>Arthropoda</taxon>
        <taxon>Hexapoda</taxon>
        <taxon>Insecta</taxon>
        <taxon>Pterygota</taxon>
        <taxon>Neoptera</taxon>
        <taxon>Endopterygota</taxon>
        <taxon>Diptera</taxon>
        <taxon>Nematocera</taxon>
        <taxon>Chironomoidea</taxon>
        <taxon>Chironomidae</taxon>
        <taxon>Clunio</taxon>
    </lineage>
</organism>
<proteinExistence type="predicted"/>
<dbReference type="EMBL" id="CVRI01000037">
    <property type="protein sequence ID" value="CRK93297.1"/>
    <property type="molecule type" value="Genomic_DNA"/>
</dbReference>
<sequence length="72" mass="8291">MRCKTLNSEDKKKCLDNKLKISTDLLLSNTSREFETQSTEITADVNYDRSIFNCTMSTIVYTYGLLSMENHS</sequence>
<gene>
    <name evidence="1" type="ORF">CLUMA_CG006840</name>
</gene>
<dbReference type="AlphaFoldDB" id="A0A1J1I4I9"/>
<name>A0A1J1I4I9_9DIPT</name>
<accession>A0A1J1I4I9</accession>
<evidence type="ECO:0000313" key="2">
    <source>
        <dbReference type="Proteomes" id="UP000183832"/>
    </source>
</evidence>
<evidence type="ECO:0000313" key="1">
    <source>
        <dbReference type="EMBL" id="CRK93297.1"/>
    </source>
</evidence>
<reference evidence="1 2" key="1">
    <citation type="submission" date="2015-04" db="EMBL/GenBank/DDBJ databases">
        <authorList>
            <person name="Syromyatnikov M.Y."/>
            <person name="Popov V.N."/>
        </authorList>
    </citation>
    <scope>NUCLEOTIDE SEQUENCE [LARGE SCALE GENOMIC DNA]</scope>
</reference>
<protein>
    <submittedName>
        <fullName evidence="1">CLUMA_CG006840, isoform A</fullName>
    </submittedName>
</protein>
<keyword evidence="2" id="KW-1185">Reference proteome</keyword>
<dbReference type="Proteomes" id="UP000183832">
    <property type="component" value="Unassembled WGS sequence"/>
</dbReference>